<evidence type="ECO:0000313" key="3">
    <source>
        <dbReference type="Proteomes" id="UP000642094"/>
    </source>
</evidence>
<comment type="caution">
    <text evidence="2">The sequence shown here is derived from an EMBL/GenBank/DDBJ whole genome shotgun (WGS) entry which is preliminary data.</text>
</comment>
<dbReference type="Proteomes" id="UP000642094">
    <property type="component" value="Unassembled WGS sequence"/>
</dbReference>
<evidence type="ECO:0000256" key="1">
    <source>
        <dbReference type="SAM" id="MobiDB-lite"/>
    </source>
</evidence>
<accession>A0ABR7ZTZ2</accession>
<dbReference type="EMBL" id="JACJQB010000002">
    <property type="protein sequence ID" value="MBD2187029.1"/>
    <property type="molecule type" value="Genomic_DNA"/>
</dbReference>
<name>A0ABR7ZTZ2_9CYAN</name>
<feature type="compositionally biased region" description="Acidic residues" evidence="1">
    <location>
        <begin position="179"/>
        <end position="192"/>
    </location>
</feature>
<reference evidence="2 3" key="1">
    <citation type="journal article" date="2020" name="ISME J.">
        <title>Comparative genomics reveals insights into cyanobacterial evolution and habitat adaptation.</title>
        <authorList>
            <person name="Chen M.Y."/>
            <person name="Teng W.K."/>
            <person name="Zhao L."/>
            <person name="Hu C.X."/>
            <person name="Zhou Y.K."/>
            <person name="Han B.P."/>
            <person name="Song L.R."/>
            <person name="Shu W.S."/>
        </authorList>
    </citation>
    <scope>NUCLEOTIDE SEQUENCE [LARGE SCALE GENOMIC DNA]</scope>
    <source>
        <strain evidence="2 3">FACHB-723</strain>
    </source>
</reference>
<keyword evidence="3" id="KW-1185">Reference proteome</keyword>
<feature type="region of interest" description="Disordered" evidence="1">
    <location>
        <begin position="179"/>
        <end position="224"/>
    </location>
</feature>
<proteinExistence type="predicted"/>
<evidence type="ECO:0008006" key="4">
    <source>
        <dbReference type="Google" id="ProtNLM"/>
    </source>
</evidence>
<evidence type="ECO:0000313" key="2">
    <source>
        <dbReference type="EMBL" id="MBD2187029.1"/>
    </source>
</evidence>
<gene>
    <name evidence="2" type="ORF">H6F41_02585</name>
</gene>
<dbReference type="RefSeq" id="WP_190401903.1">
    <property type="nucleotide sequence ID" value="NZ_JACJQB010000002.1"/>
</dbReference>
<protein>
    <recommendedName>
        <fullName evidence="4">FecR protein domain-containing protein</fullName>
    </recommendedName>
</protein>
<organism evidence="2 3">
    <name type="scientific">Pseudanabaena mucicola FACHB-723</name>
    <dbReference type="NCBI Taxonomy" id="2692860"/>
    <lineage>
        <taxon>Bacteria</taxon>
        <taxon>Bacillati</taxon>
        <taxon>Cyanobacteriota</taxon>
        <taxon>Cyanophyceae</taxon>
        <taxon>Pseudanabaenales</taxon>
        <taxon>Pseudanabaenaceae</taxon>
        <taxon>Pseudanabaena</taxon>
    </lineage>
</organism>
<sequence>MSASHLSQNFSQHILETTLQNPRKISHQKRLAFFLTSLCVASLATPQIAPASAQATQATVQEILDGNQVFIQNKQAALRDVARKQQQVRTGNSRTALLFNTGAVARLSKNAVLKIGDCARLSRGTILINGAVNACSASITTGVRGTTYVLEIDEAGNQEVKVLEGTVVVKRNAVPTFEEEDLDIDDQSDDDTNLLMPISPLDQKSSNPPSTAPKGKEFDDDLMPDQNLETETQDQDEVVLQAGEKVEVDRQGEVGIIEKLTADEFVSLLQGNLFQGFSSQIPGIDNVRSAFSNLFPNVNFPISIPNIPTPSIPIPSFPSFPF</sequence>